<dbReference type="GO" id="GO:0016757">
    <property type="term" value="F:glycosyltransferase activity"/>
    <property type="evidence" value="ECO:0007669"/>
    <property type="project" value="InterPro"/>
</dbReference>
<keyword evidence="4 6" id="KW-0472">Membrane</keyword>
<dbReference type="PANTHER" id="PTHR48261:SF6">
    <property type="entry name" value="GLYCOSYLTRANSFERASE FAMILY PROTEIN"/>
    <property type="match status" value="1"/>
</dbReference>
<reference evidence="8" key="1">
    <citation type="submission" date="2022-07" db="EMBL/GenBank/DDBJ databases">
        <authorList>
            <person name="Macas J."/>
            <person name="Novak P."/>
            <person name="Neumann P."/>
        </authorList>
    </citation>
    <scope>NUCLEOTIDE SEQUENCE</scope>
</reference>
<keyword evidence="3" id="KW-0808">Transferase</keyword>
<gene>
    <name evidence="8" type="ORF">CEURO_LOCUS20954</name>
</gene>
<keyword evidence="5" id="KW-1015">Disulfide bond</keyword>
<dbReference type="PANTHER" id="PTHR48261">
    <property type="entry name" value="ACETYLGLUCOSAMINYLTRANSFERASE"/>
    <property type="match status" value="1"/>
</dbReference>
<comment type="caution">
    <text evidence="8">The sequence shown here is derived from an EMBL/GenBank/DDBJ whole genome shotgun (WGS) entry which is preliminary data.</text>
</comment>
<sequence>MKLWLFCCQLNRMGTFLHAKIKPSTCPGALILALTFLTTAAMACLGVTHIYGGSGTQEPYPVNGMTYDARMWNLKMYIKHYSRCVSVREIIVVWNRGKPPWAGDFDSAVPVRIRVEEKNSLNNWFKPSR</sequence>
<evidence type="ECO:0000259" key="7">
    <source>
        <dbReference type="Pfam" id="PF09258"/>
    </source>
</evidence>
<dbReference type="OrthoDB" id="5954868at2759"/>
<comment type="similarity">
    <text evidence="2">Belongs to the glycosyltransferase 64 family.</text>
</comment>
<proteinExistence type="inferred from homology"/>
<name>A0A9P0ZX96_CUSEU</name>
<feature type="domain" description="Glycosyl transferase 64" evidence="7">
    <location>
        <begin position="66"/>
        <end position="128"/>
    </location>
</feature>
<dbReference type="Proteomes" id="UP001152484">
    <property type="component" value="Unassembled WGS sequence"/>
</dbReference>
<evidence type="ECO:0000256" key="6">
    <source>
        <dbReference type="SAM" id="Phobius"/>
    </source>
</evidence>
<evidence type="ECO:0000313" key="8">
    <source>
        <dbReference type="EMBL" id="CAH9115954.1"/>
    </source>
</evidence>
<evidence type="ECO:0000256" key="2">
    <source>
        <dbReference type="ARBA" id="ARBA00008700"/>
    </source>
</evidence>
<dbReference type="InterPro" id="IPR015338">
    <property type="entry name" value="GT64_dom"/>
</dbReference>
<accession>A0A9P0ZX96</accession>
<dbReference type="InterPro" id="IPR029044">
    <property type="entry name" value="Nucleotide-diphossugar_trans"/>
</dbReference>
<dbReference type="InterPro" id="IPR004263">
    <property type="entry name" value="Exostosin"/>
</dbReference>
<evidence type="ECO:0000256" key="1">
    <source>
        <dbReference type="ARBA" id="ARBA00004370"/>
    </source>
</evidence>
<feature type="transmembrane region" description="Helical" evidence="6">
    <location>
        <begin position="29"/>
        <end position="51"/>
    </location>
</feature>
<evidence type="ECO:0000256" key="3">
    <source>
        <dbReference type="ARBA" id="ARBA00022679"/>
    </source>
</evidence>
<evidence type="ECO:0000256" key="4">
    <source>
        <dbReference type="ARBA" id="ARBA00023136"/>
    </source>
</evidence>
<evidence type="ECO:0000256" key="5">
    <source>
        <dbReference type="ARBA" id="ARBA00023157"/>
    </source>
</evidence>
<dbReference type="EMBL" id="CAMAPE010000070">
    <property type="protein sequence ID" value="CAH9115954.1"/>
    <property type="molecule type" value="Genomic_DNA"/>
</dbReference>
<dbReference type="Gene3D" id="3.90.550.10">
    <property type="entry name" value="Spore Coat Polysaccharide Biosynthesis Protein SpsA, Chain A"/>
    <property type="match status" value="1"/>
</dbReference>
<organism evidence="8 9">
    <name type="scientific">Cuscuta europaea</name>
    <name type="common">European dodder</name>
    <dbReference type="NCBI Taxonomy" id="41803"/>
    <lineage>
        <taxon>Eukaryota</taxon>
        <taxon>Viridiplantae</taxon>
        <taxon>Streptophyta</taxon>
        <taxon>Embryophyta</taxon>
        <taxon>Tracheophyta</taxon>
        <taxon>Spermatophyta</taxon>
        <taxon>Magnoliopsida</taxon>
        <taxon>eudicotyledons</taxon>
        <taxon>Gunneridae</taxon>
        <taxon>Pentapetalae</taxon>
        <taxon>asterids</taxon>
        <taxon>lamiids</taxon>
        <taxon>Solanales</taxon>
        <taxon>Convolvulaceae</taxon>
        <taxon>Cuscuteae</taxon>
        <taxon>Cuscuta</taxon>
        <taxon>Cuscuta subgen. Cuscuta</taxon>
    </lineage>
</organism>
<protein>
    <recommendedName>
        <fullName evidence="7">Glycosyl transferase 64 domain-containing protein</fullName>
    </recommendedName>
</protein>
<dbReference type="GO" id="GO:0016020">
    <property type="term" value="C:membrane"/>
    <property type="evidence" value="ECO:0007669"/>
    <property type="project" value="UniProtKB-SubCell"/>
</dbReference>
<keyword evidence="9" id="KW-1185">Reference proteome</keyword>
<dbReference type="Pfam" id="PF09258">
    <property type="entry name" value="Glyco_transf_64"/>
    <property type="match status" value="1"/>
</dbReference>
<keyword evidence="6" id="KW-0812">Transmembrane</keyword>
<dbReference type="AlphaFoldDB" id="A0A9P0ZX96"/>
<evidence type="ECO:0000313" key="9">
    <source>
        <dbReference type="Proteomes" id="UP001152484"/>
    </source>
</evidence>
<keyword evidence="6" id="KW-1133">Transmembrane helix</keyword>
<comment type="subcellular location">
    <subcellularLocation>
        <location evidence="1">Membrane</location>
    </subcellularLocation>
</comment>